<name>A0ABR7P3V0_9BACT</name>
<sequence length="69" mass="7810">MDRYGEEYILSVLMVSPEDNYMVEIVFPGALATNYGICLPAVREMKAAAGIVIGELRLTERFFQPLRKL</sequence>
<proteinExistence type="predicted"/>
<reference evidence="1 2" key="1">
    <citation type="submission" date="2020-08" db="EMBL/GenBank/DDBJ databases">
        <title>Genome public.</title>
        <authorList>
            <person name="Liu C."/>
            <person name="Sun Q."/>
        </authorList>
    </citation>
    <scope>NUCLEOTIDE SEQUENCE [LARGE SCALE GENOMIC DNA]</scope>
    <source>
        <strain evidence="1 2">426_9</strain>
    </source>
</reference>
<dbReference type="RefSeq" id="WP_187574937.1">
    <property type="nucleotide sequence ID" value="NZ_JACRTI010000030.1"/>
</dbReference>
<protein>
    <recommendedName>
        <fullName evidence="3">DUF4911 domain-containing protein</fullName>
    </recommendedName>
</protein>
<gene>
    <name evidence="1" type="ORF">H8784_12355</name>
</gene>
<accession>A0ABR7P3V0</accession>
<evidence type="ECO:0000313" key="2">
    <source>
        <dbReference type="Proteomes" id="UP000629596"/>
    </source>
</evidence>
<comment type="caution">
    <text evidence="1">The sequence shown here is derived from an EMBL/GenBank/DDBJ whole genome shotgun (WGS) entry which is preliminary data.</text>
</comment>
<evidence type="ECO:0008006" key="3">
    <source>
        <dbReference type="Google" id="ProtNLM"/>
    </source>
</evidence>
<dbReference type="EMBL" id="JACRTI010000030">
    <property type="protein sequence ID" value="MBC8602501.1"/>
    <property type="molecule type" value="Genomic_DNA"/>
</dbReference>
<organism evidence="1 2">
    <name type="scientific">Parabacteroides acidifaciens</name>
    <dbReference type="NCBI Taxonomy" id="2290935"/>
    <lineage>
        <taxon>Bacteria</taxon>
        <taxon>Pseudomonadati</taxon>
        <taxon>Bacteroidota</taxon>
        <taxon>Bacteroidia</taxon>
        <taxon>Bacteroidales</taxon>
        <taxon>Tannerellaceae</taxon>
        <taxon>Parabacteroides</taxon>
    </lineage>
</organism>
<dbReference type="Proteomes" id="UP000629596">
    <property type="component" value="Unassembled WGS sequence"/>
</dbReference>
<evidence type="ECO:0000313" key="1">
    <source>
        <dbReference type="EMBL" id="MBC8602501.1"/>
    </source>
</evidence>
<keyword evidence="2" id="KW-1185">Reference proteome</keyword>